<feature type="domain" description="FAD/NAD(P)-binding" evidence="7">
    <location>
        <begin position="280"/>
        <end position="373"/>
    </location>
</feature>
<gene>
    <name evidence="9" type="ORF">JTE90_001274</name>
</gene>
<organism evidence="9 10">
    <name type="scientific">Oedothorax gibbosus</name>
    <dbReference type="NCBI Taxonomy" id="931172"/>
    <lineage>
        <taxon>Eukaryota</taxon>
        <taxon>Metazoa</taxon>
        <taxon>Ecdysozoa</taxon>
        <taxon>Arthropoda</taxon>
        <taxon>Chelicerata</taxon>
        <taxon>Arachnida</taxon>
        <taxon>Araneae</taxon>
        <taxon>Araneomorphae</taxon>
        <taxon>Entelegynae</taxon>
        <taxon>Araneoidea</taxon>
        <taxon>Linyphiidae</taxon>
        <taxon>Erigoninae</taxon>
        <taxon>Oedothorax</taxon>
    </lineage>
</organism>
<dbReference type="Gene3D" id="3.30.390.30">
    <property type="match status" value="1"/>
</dbReference>
<comment type="cofactor">
    <cofactor evidence="1">
        <name>FAD</name>
        <dbReference type="ChEBI" id="CHEBI:57692"/>
    </cofactor>
</comment>
<reference evidence="9 10" key="1">
    <citation type="journal article" date="2022" name="Nat. Ecol. Evol.">
        <title>A masculinizing supergene underlies an exaggerated male reproductive morph in a spider.</title>
        <authorList>
            <person name="Hendrickx F."/>
            <person name="De Corte Z."/>
            <person name="Sonet G."/>
            <person name="Van Belleghem S.M."/>
            <person name="Kostlbacher S."/>
            <person name="Vangestel C."/>
        </authorList>
    </citation>
    <scope>NUCLEOTIDE SEQUENCE [LARGE SCALE GENOMIC DNA]</scope>
    <source>
        <strain evidence="9">W744_W776</strain>
    </source>
</reference>
<evidence type="ECO:0000256" key="3">
    <source>
        <dbReference type="ARBA" id="ARBA00018240"/>
    </source>
</evidence>
<dbReference type="EMBL" id="JAFNEN010000177">
    <property type="protein sequence ID" value="KAG8190665.1"/>
    <property type="molecule type" value="Genomic_DNA"/>
</dbReference>
<dbReference type="InterPro" id="IPR023753">
    <property type="entry name" value="FAD/NAD-binding_dom"/>
</dbReference>
<evidence type="ECO:0000256" key="6">
    <source>
        <dbReference type="ARBA" id="ARBA00023002"/>
    </source>
</evidence>
<accession>A0AAV6V1Z9</accession>
<protein>
    <recommendedName>
        <fullName evidence="3">Pyridine nucleotide-disulfide oxidoreductase domain-containing protein 1</fullName>
    </recommendedName>
</protein>
<dbReference type="SUPFAM" id="SSF51905">
    <property type="entry name" value="FAD/NAD(P)-binding domain"/>
    <property type="match status" value="2"/>
</dbReference>
<evidence type="ECO:0000259" key="7">
    <source>
        <dbReference type="Pfam" id="PF07992"/>
    </source>
</evidence>
<keyword evidence="10" id="KW-1185">Reference proteome</keyword>
<feature type="domain" description="FAD/NAD(P)-binding" evidence="7">
    <location>
        <begin position="18"/>
        <end position="194"/>
    </location>
</feature>
<dbReference type="InterPro" id="IPR041575">
    <property type="entry name" value="Rubredoxin_C"/>
</dbReference>
<proteinExistence type="inferred from homology"/>
<evidence type="ECO:0000256" key="4">
    <source>
        <dbReference type="ARBA" id="ARBA00022630"/>
    </source>
</evidence>
<evidence type="ECO:0000313" key="9">
    <source>
        <dbReference type="EMBL" id="KAG8190665.1"/>
    </source>
</evidence>
<comment type="similarity">
    <text evidence="2">Belongs to the class-I pyridine nucleotide-disulfide oxidoreductase family. PYROXD1 subfamily.</text>
</comment>
<feature type="domain" description="NADH-rubredoxin oxidoreductase C-terminal" evidence="8">
    <location>
        <begin position="404"/>
        <end position="468"/>
    </location>
</feature>
<dbReference type="PANTHER" id="PTHR43429:SF2">
    <property type="entry name" value="PYRIDINE NUCLEOTIDE-DISULFIDE OXIDOREDUCTASE DOMAIN-CONTAINING PROTEIN 1"/>
    <property type="match status" value="1"/>
</dbReference>
<dbReference type="Pfam" id="PF18267">
    <property type="entry name" value="Rubredoxin_C"/>
    <property type="match status" value="1"/>
</dbReference>
<dbReference type="Proteomes" id="UP000827092">
    <property type="component" value="Unassembled WGS sequence"/>
</dbReference>
<keyword evidence="5" id="KW-0274">FAD</keyword>
<name>A0AAV6V1Z9_9ARAC</name>
<dbReference type="PANTHER" id="PTHR43429">
    <property type="entry name" value="PYRIDINE NUCLEOTIDE-DISULFIDE OXIDOREDUCTASE DOMAIN-CONTAINING"/>
    <property type="match status" value="1"/>
</dbReference>
<dbReference type="InterPro" id="IPR016156">
    <property type="entry name" value="FAD/NAD-linked_Rdtase_dimer_sf"/>
</dbReference>
<evidence type="ECO:0000256" key="5">
    <source>
        <dbReference type="ARBA" id="ARBA00022827"/>
    </source>
</evidence>
<dbReference type="InterPro" id="IPR036188">
    <property type="entry name" value="FAD/NAD-bd_sf"/>
</dbReference>
<dbReference type="PRINTS" id="PR00368">
    <property type="entry name" value="FADPNR"/>
</dbReference>
<dbReference type="Gene3D" id="3.50.50.60">
    <property type="entry name" value="FAD/NAD(P)-binding domain"/>
    <property type="match status" value="3"/>
</dbReference>
<dbReference type="GO" id="GO:0016491">
    <property type="term" value="F:oxidoreductase activity"/>
    <property type="evidence" value="ECO:0007669"/>
    <property type="project" value="UniProtKB-KW"/>
</dbReference>
<dbReference type="Pfam" id="PF07992">
    <property type="entry name" value="Pyr_redox_2"/>
    <property type="match status" value="2"/>
</dbReference>
<evidence type="ECO:0000313" key="10">
    <source>
        <dbReference type="Proteomes" id="UP000827092"/>
    </source>
</evidence>
<keyword evidence="6" id="KW-0560">Oxidoreductase</keyword>
<evidence type="ECO:0000256" key="1">
    <source>
        <dbReference type="ARBA" id="ARBA00001974"/>
    </source>
</evidence>
<comment type="caution">
    <text evidence="9">The sequence shown here is derived from an EMBL/GenBank/DDBJ whole genome shotgun (WGS) entry which is preliminary data.</text>
</comment>
<dbReference type="InterPro" id="IPR050260">
    <property type="entry name" value="FAD-bd_OxRdtase"/>
</dbReference>
<evidence type="ECO:0000259" key="8">
    <source>
        <dbReference type="Pfam" id="PF18267"/>
    </source>
</evidence>
<evidence type="ECO:0000256" key="2">
    <source>
        <dbReference type="ARBA" id="ARBA00008147"/>
    </source>
</evidence>
<dbReference type="AlphaFoldDB" id="A0AAV6V1Z9"/>
<keyword evidence="4" id="KW-0285">Flavoprotein</keyword>
<sequence length="490" mass="54559">MASETFSKTDVPLKAVFVIIGGGIAGVSCAEQLFVEEPDASIILISSSPLVKAARNVHKISERLEEFSVTEESYSALEKQNPFCRVIEASAIEIDDGKHEVYLCNGQIVQYAKLCICSGAIPNVIAKENSFILGIRDTETVQEFQKKLSNSKKVLIVGNGGIATELVYGIENCEVVWVIKDKSIGATFFDAGAAQFFLPCLNEAKHEESVPCKRLNYELEGTSQQKSTIGSALGPDWSVNVNMKGKIQKERSIIVEYECEVKDIYSKAESNNKRLEKSCSEKVEESWPVYVELTNGSVHGCDFVISATGVIPNTSIFNNNKFLLAEDKGILIDDQMKTNFKDIFAAGDVCSASWPLAKHWFQMRLWTQARQMGAFAAKCMSCDLRGETALLDICFDLFTHITRFFGYKVVLLGLYNGQKLGKDYEIIVRSSERTEYVKIILQEGKMQGAVLIGETDLEETFENLILNQLDISVYGEDILNPDIDIEDYFD</sequence>